<keyword evidence="3" id="KW-1185">Reference proteome</keyword>
<dbReference type="Proteomes" id="UP000838756">
    <property type="component" value="Unassembled WGS sequence"/>
</dbReference>
<sequence>MRRRIRLSQKAAALPARARAPRPTSCIRGQFGPYDGKRNSRRKEERKRKRDEKDGEEGGMNRAKRQGMKLTRPTRPEHDIATVLLGDSDEYGVSTSPDELCGSKFRCYPPLCYYYHLLTLATRLPGKVIMGKPSSLERYLVQYWTVIRYW</sequence>
<evidence type="ECO:0000256" key="1">
    <source>
        <dbReference type="SAM" id="MobiDB-lite"/>
    </source>
</evidence>
<accession>A0A8S4S9S2</accession>
<organism evidence="2 3">
    <name type="scientific">Pararge aegeria aegeria</name>
    <dbReference type="NCBI Taxonomy" id="348720"/>
    <lineage>
        <taxon>Eukaryota</taxon>
        <taxon>Metazoa</taxon>
        <taxon>Ecdysozoa</taxon>
        <taxon>Arthropoda</taxon>
        <taxon>Hexapoda</taxon>
        <taxon>Insecta</taxon>
        <taxon>Pterygota</taxon>
        <taxon>Neoptera</taxon>
        <taxon>Endopterygota</taxon>
        <taxon>Lepidoptera</taxon>
        <taxon>Glossata</taxon>
        <taxon>Ditrysia</taxon>
        <taxon>Papilionoidea</taxon>
        <taxon>Nymphalidae</taxon>
        <taxon>Satyrinae</taxon>
        <taxon>Satyrini</taxon>
        <taxon>Parargina</taxon>
        <taxon>Pararge</taxon>
    </lineage>
</organism>
<protein>
    <submittedName>
        <fullName evidence="2">Jg4174 protein</fullName>
    </submittedName>
</protein>
<dbReference type="EMBL" id="CAKXAJ010026146">
    <property type="protein sequence ID" value="CAH2258424.1"/>
    <property type="molecule type" value="Genomic_DNA"/>
</dbReference>
<evidence type="ECO:0000313" key="3">
    <source>
        <dbReference type="Proteomes" id="UP000838756"/>
    </source>
</evidence>
<name>A0A8S4S9S2_9NEOP</name>
<feature type="compositionally biased region" description="Basic residues" evidence="1">
    <location>
        <begin position="39"/>
        <end position="50"/>
    </location>
</feature>
<evidence type="ECO:0000313" key="2">
    <source>
        <dbReference type="EMBL" id="CAH2258424.1"/>
    </source>
</evidence>
<feature type="compositionally biased region" description="Low complexity" evidence="1">
    <location>
        <begin position="11"/>
        <end position="23"/>
    </location>
</feature>
<dbReference type="AlphaFoldDB" id="A0A8S4S9S2"/>
<comment type="caution">
    <text evidence="2">The sequence shown here is derived from an EMBL/GenBank/DDBJ whole genome shotgun (WGS) entry which is preliminary data.</text>
</comment>
<reference evidence="2" key="1">
    <citation type="submission" date="2022-03" db="EMBL/GenBank/DDBJ databases">
        <authorList>
            <person name="Lindestad O."/>
        </authorList>
    </citation>
    <scope>NUCLEOTIDE SEQUENCE</scope>
</reference>
<proteinExistence type="predicted"/>
<gene>
    <name evidence="2" type="primary">jg4174</name>
    <name evidence="2" type="ORF">PAEG_LOCUS23335</name>
</gene>
<feature type="region of interest" description="Disordered" evidence="1">
    <location>
        <begin position="1"/>
        <end position="78"/>
    </location>
</feature>